<dbReference type="AlphaFoldDB" id="A0AA88R9Q8"/>
<evidence type="ECO:0000313" key="17">
    <source>
        <dbReference type="Proteomes" id="UP001187471"/>
    </source>
</evidence>
<dbReference type="FunFam" id="1.10.510.10:FF:001023">
    <property type="entry name" value="Os07g0541700 protein"/>
    <property type="match status" value="1"/>
</dbReference>
<dbReference type="FunFam" id="3.30.200.20:FF:000195">
    <property type="entry name" value="G-type lectin S-receptor-like serine/threonine-protein kinase"/>
    <property type="match status" value="1"/>
</dbReference>
<evidence type="ECO:0000256" key="1">
    <source>
        <dbReference type="ARBA" id="ARBA00004251"/>
    </source>
</evidence>
<comment type="caution">
    <text evidence="16">The sequence shown here is derived from an EMBL/GenBank/DDBJ whole genome shotgun (WGS) entry which is preliminary data.</text>
</comment>
<dbReference type="Pfam" id="PF01453">
    <property type="entry name" value="B_lectin"/>
    <property type="match status" value="1"/>
</dbReference>
<dbReference type="EMBL" id="JAVXUO010001214">
    <property type="protein sequence ID" value="KAK2984742.1"/>
    <property type="molecule type" value="Genomic_DNA"/>
</dbReference>
<keyword evidence="7" id="KW-0547">Nucleotide-binding</keyword>
<dbReference type="Pfam" id="PF07714">
    <property type="entry name" value="PK_Tyr_Ser-Thr"/>
    <property type="match status" value="3"/>
</dbReference>
<sequence>MDQEIAVKRLLRGSGQGLEEFRNEVGSIAKLQHRNLVRLLGCCIEGEERMLIYEYMQNKSLDYFIFDQCRSTFLTWQKRFDIAKGIARGLLYLHQDSRLRIIHRDLKASNILLDGDLIPKISDFGLARIFSGNQKLPEDRPAMSFVLFMLENEEGTLPRPKQPGFFVERSAIETNTASGSSTATLLLLDSNQSLADGEVLVSPGQSFELGFFSPNGSSNRYLGIWYKKFPQIFVWTANRVNPITDSNGVLAISSNGNLVLLNGSKSVMWSSNSLTSVHNSVAQLLDSGNLVLRENSSNVNTETYLWQSFDYPADTLLPDMKMGWNLANGLNRYLTSWKDANDPSPGDFTYMLDILGLPQVVLRKGSEKKFRTGAWNGIRFGGISSLSSPVFKPILFSSTDELYSMIEFSDNSIITRLTVNESGVIQRSVLNEGSSDWTVMYTAPNNMCDDYGRCGANESNDEDIELPLFDLATVTTATRNFSDANIIGEGGFGPVYKGKLLTGQEIAVKRLSKNSGQGVNEFKNEIILISKLQHRNLVRILGCCLEGEERMLILALQEPLEEIKLKPKLSTGYMSPEYAIDGNFSVKSDVFSFGVILIEIVSGKRNTKYQHPDHYHSLLGHAWLLWTHGKALELMDTCLRDTYVESQVLRFIQVGLLCVQKLPKDRPTMSSVVFMLGNEGVTLPQPMQPGFFVERSSVEADTLTAWLHVYIEAKVRSSPPLDGELDSAKYQSSSER</sequence>
<name>A0AA88R9Q8_9ASTE</name>
<feature type="domain" description="Protein kinase" evidence="14">
    <location>
        <begin position="1"/>
        <end position="305"/>
    </location>
</feature>
<dbReference type="CDD" id="cd00028">
    <property type="entry name" value="B_lectin"/>
    <property type="match status" value="1"/>
</dbReference>
<dbReference type="Pfam" id="PF00954">
    <property type="entry name" value="S_locus_glycop"/>
    <property type="match status" value="1"/>
</dbReference>
<accession>A0AA88R9Q8</accession>
<evidence type="ECO:0000256" key="5">
    <source>
        <dbReference type="ARBA" id="ARBA00022679"/>
    </source>
</evidence>
<dbReference type="InterPro" id="IPR036426">
    <property type="entry name" value="Bulb-type_lectin_dom_sf"/>
</dbReference>
<comment type="subcellular location">
    <subcellularLocation>
        <location evidence="1">Cell membrane</location>
        <topology evidence="1">Single-pass type I membrane protein</topology>
    </subcellularLocation>
</comment>
<dbReference type="InterPro" id="IPR008271">
    <property type="entry name" value="Ser/Thr_kinase_AS"/>
</dbReference>
<keyword evidence="5" id="KW-0808">Transferase</keyword>
<dbReference type="InterPro" id="IPR001480">
    <property type="entry name" value="Bulb-type_lectin_dom"/>
</dbReference>
<dbReference type="PROSITE" id="PS50011">
    <property type="entry name" value="PROTEIN_KINASE_DOM"/>
    <property type="match status" value="2"/>
</dbReference>
<keyword evidence="10" id="KW-1015">Disulfide bond</keyword>
<dbReference type="GO" id="GO:0005524">
    <property type="term" value="F:ATP binding"/>
    <property type="evidence" value="ECO:0007669"/>
    <property type="project" value="UniProtKB-KW"/>
</dbReference>
<comment type="catalytic activity">
    <reaction evidence="13">
        <text>L-seryl-[protein] + ATP = O-phospho-L-seryl-[protein] + ADP + H(+)</text>
        <dbReference type="Rhea" id="RHEA:17989"/>
        <dbReference type="Rhea" id="RHEA-COMP:9863"/>
        <dbReference type="Rhea" id="RHEA-COMP:11604"/>
        <dbReference type="ChEBI" id="CHEBI:15378"/>
        <dbReference type="ChEBI" id="CHEBI:29999"/>
        <dbReference type="ChEBI" id="CHEBI:30616"/>
        <dbReference type="ChEBI" id="CHEBI:83421"/>
        <dbReference type="ChEBI" id="CHEBI:456216"/>
        <dbReference type="EC" id="2.7.11.1"/>
    </reaction>
</comment>
<keyword evidence="9" id="KW-0067">ATP-binding</keyword>
<evidence type="ECO:0000259" key="15">
    <source>
        <dbReference type="PROSITE" id="PS50927"/>
    </source>
</evidence>
<protein>
    <recommendedName>
        <fullName evidence="2">non-specific serine/threonine protein kinase</fullName>
        <ecNumber evidence="2">2.7.11.1</ecNumber>
    </recommendedName>
</protein>
<feature type="domain" description="Bulb-type lectin" evidence="15">
    <location>
        <begin position="185"/>
        <end position="305"/>
    </location>
</feature>
<evidence type="ECO:0000256" key="10">
    <source>
        <dbReference type="ARBA" id="ARBA00023157"/>
    </source>
</evidence>
<evidence type="ECO:0000256" key="8">
    <source>
        <dbReference type="ARBA" id="ARBA00022777"/>
    </source>
</evidence>
<evidence type="ECO:0000256" key="4">
    <source>
        <dbReference type="ARBA" id="ARBA00022527"/>
    </source>
</evidence>
<dbReference type="Gene3D" id="2.90.10.10">
    <property type="entry name" value="Bulb-type lectin domain"/>
    <property type="match status" value="1"/>
</dbReference>
<evidence type="ECO:0000256" key="12">
    <source>
        <dbReference type="ARBA" id="ARBA00047899"/>
    </source>
</evidence>
<dbReference type="Gene3D" id="3.30.200.20">
    <property type="entry name" value="Phosphorylase Kinase, domain 1"/>
    <property type="match status" value="2"/>
</dbReference>
<dbReference type="FunFam" id="2.90.10.10:FF:000001">
    <property type="entry name" value="G-type lectin S-receptor-like serine/threonine-protein kinase"/>
    <property type="match status" value="1"/>
</dbReference>
<dbReference type="PANTHER" id="PTHR27002:SF214">
    <property type="entry name" value="RECEPTOR-LIKE SERINE_THREONINE-PROTEIN KINASE"/>
    <property type="match status" value="1"/>
</dbReference>
<dbReference type="GO" id="GO:0004674">
    <property type="term" value="F:protein serine/threonine kinase activity"/>
    <property type="evidence" value="ECO:0007669"/>
    <property type="project" value="UniProtKB-KW"/>
</dbReference>
<dbReference type="GO" id="GO:0048544">
    <property type="term" value="P:recognition of pollen"/>
    <property type="evidence" value="ECO:0007669"/>
    <property type="project" value="InterPro"/>
</dbReference>
<evidence type="ECO:0000256" key="11">
    <source>
        <dbReference type="ARBA" id="ARBA00023180"/>
    </source>
</evidence>
<dbReference type="EC" id="2.7.11.1" evidence="2"/>
<dbReference type="FunFam" id="3.30.200.20:FF:000924">
    <property type="entry name" value="Uncharacterized protein"/>
    <property type="match status" value="1"/>
</dbReference>
<dbReference type="GO" id="GO:0005886">
    <property type="term" value="C:plasma membrane"/>
    <property type="evidence" value="ECO:0007669"/>
    <property type="project" value="UniProtKB-SubCell"/>
</dbReference>
<evidence type="ECO:0000256" key="13">
    <source>
        <dbReference type="ARBA" id="ARBA00048679"/>
    </source>
</evidence>
<evidence type="ECO:0000256" key="6">
    <source>
        <dbReference type="ARBA" id="ARBA00022729"/>
    </source>
</evidence>
<keyword evidence="4" id="KW-0723">Serine/threonine-protein kinase</keyword>
<keyword evidence="8" id="KW-0418">Kinase</keyword>
<dbReference type="Proteomes" id="UP001187471">
    <property type="component" value="Unassembled WGS sequence"/>
</dbReference>
<dbReference type="PROSITE" id="PS50927">
    <property type="entry name" value="BULB_LECTIN"/>
    <property type="match status" value="1"/>
</dbReference>
<dbReference type="InterPro" id="IPR001245">
    <property type="entry name" value="Ser-Thr/Tyr_kinase_cat_dom"/>
</dbReference>
<dbReference type="PANTHER" id="PTHR27002">
    <property type="entry name" value="RECEPTOR-LIKE SERINE/THREONINE-PROTEIN KINASE SD1-8"/>
    <property type="match status" value="1"/>
</dbReference>
<reference evidence="16" key="1">
    <citation type="submission" date="2022-12" db="EMBL/GenBank/DDBJ databases">
        <title>Draft genome assemblies for two species of Escallonia (Escalloniales).</title>
        <authorList>
            <person name="Chanderbali A."/>
            <person name="Dervinis C."/>
            <person name="Anghel I."/>
            <person name="Soltis D."/>
            <person name="Soltis P."/>
            <person name="Zapata F."/>
        </authorList>
    </citation>
    <scope>NUCLEOTIDE SEQUENCE</scope>
    <source>
        <strain evidence="16">UCBG92.1500</strain>
        <tissue evidence="16">Leaf</tissue>
    </source>
</reference>
<evidence type="ECO:0000256" key="9">
    <source>
        <dbReference type="ARBA" id="ARBA00022840"/>
    </source>
</evidence>
<keyword evidence="11" id="KW-0325">Glycoprotein</keyword>
<dbReference type="SMART" id="SM00220">
    <property type="entry name" value="S_TKc"/>
    <property type="match status" value="1"/>
</dbReference>
<evidence type="ECO:0000256" key="2">
    <source>
        <dbReference type="ARBA" id="ARBA00012513"/>
    </source>
</evidence>
<dbReference type="InterPro" id="IPR011009">
    <property type="entry name" value="Kinase-like_dom_sf"/>
</dbReference>
<evidence type="ECO:0000256" key="3">
    <source>
        <dbReference type="ARBA" id="ARBA00022475"/>
    </source>
</evidence>
<proteinExistence type="predicted"/>
<dbReference type="FunFam" id="1.10.510.10:FF:001270">
    <property type="entry name" value="Uncharacterized protein"/>
    <property type="match status" value="1"/>
</dbReference>
<dbReference type="SUPFAM" id="SSF56112">
    <property type="entry name" value="Protein kinase-like (PK-like)"/>
    <property type="match status" value="2"/>
</dbReference>
<keyword evidence="3" id="KW-0472">Membrane</keyword>
<gene>
    <name evidence="16" type="ORF">RJ640_004567</name>
</gene>
<comment type="catalytic activity">
    <reaction evidence="12">
        <text>L-threonyl-[protein] + ATP = O-phospho-L-threonyl-[protein] + ADP + H(+)</text>
        <dbReference type="Rhea" id="RHEA:46608"/>
        <dbReference type="Rhea" id="RHEA-COMP:11060"/>
        <dbReference type="Rhea" id="RHEA-COMP:11605"/>
        <dbReference type="ChEBI" id="CHEBI:15378"/>
        <dbReference type="ChEBI" id="CHEBI:30013"/>
        <dbReference type="ChEBI" id="CHEBI:30616"/>
        <dbReference type="ChEBI" id="CHEBI:61977"/>
        <dbReference type="ChEBI" id="CHEBI:456216"/>
        <dbReference type="EC" id="2.7.11.1"/>
    </reaction>
</comment>
<dbReference type="Gene3D" id="1.10.510.10">
    <property type="entry name" value="Transferase(Phosphotransferase) domain 1"/>
    <property type="match status" value="2"/>
</dbReference>
<dbReference type="InterPro" id="IPR000858">
    <property type="entry name" value="S_locus_glycoprot_dom"/>
</dbReference>
<dbReference type="InterPro" id="IPR000719">
    <property type="entry name" value="Prot_kinase_dom"/>
</dbReference>
<dbReference type="SMART" id="SM00108">
    <property type="entry name" value="B_lectin"/>
    <property type="match status" value="1"/>
</dbReference>
<feature type="domain" description="Protein kinase" evidence="14">
    <location>
        <begin position="481"/>
        <end position="736"/>
    </location>
</feature>
<keyword evidence="6" id="KW-0732">Signal</keyword>
<evidence type="ECO:0000259" key="14">
    <source>
        <dbReference type="PROSITE" id="PS50011"/>
    </source>
</evidence>
<keyword evidence="17" id="KW-1185">Reference proteome</keyword>
<evidence type="ECO:0000313" key="16">
    <source>
        <dbReference type="EMBL" id="KAK2984742.1"/>
    </source>
</evidence>
<dbReference type="PROSITE" id="PS00108">
    <property type="entry name" value="PROTEIN_KINASE_ST"/>
    <property type="match status" value="1"/>
</dbReference>
<dbReference type="SUPFAM" id="SSF51110">
    <property type="entry name" value="alpha-D-mannose-specific plant lectins"/>
    <property type="match status" value="1"/>
</dbReference>
<keyword evidence="3" id="KW-1003">Cell membrane</keyword>
<organism evidence="16 17">
    <name type="scientific">Escallonia rubra</name>
    <dbReference type="NCBI Taxonomy" id="112253"/>
    <lineage>
        <taxon>Eukaryota</taxon>
        <taxon>Viridiplantae</taxon>
        <taxon>Streptophyta</taxon>
        <taxon>Embryophyta</taxon>
        <taxon>Tracheophyta</taxon>
        <taxon>Spermatophyta</taxon>
        <taxon>Magnoliopsida</taxon>
        <taxon>eudicotyledons</taxon>
        <taxon>Gunneridae</taxon>
        <taxon>Pentapetalae</taxon>
        <taxon>asterids</taxon>
        <taxon>campanulids</taxon>
        <taxon>Escalloniales</taxon>
        <taxon>Escalloniaceae</taxon>
        <taxon>Escallonia</taxon>
    </lineage>
</organism>
<evidence type="ECO:0000256" key="7">
    <source>
        <dbReference type="ARBA" id="ARBA00022741"/>
    </source>
</evidence>